<gene>
    <name evidence="1" type="ORF">GCM10022402_11110</name>
</gene>
<evidence type="ECO:0000313" key="2">
    <source>
        <dbReference type="Proteomes" id="UP001500908"/>
    </source>
</evidence>
<reference evidence="2" key="1">
    <citation type="journal article" date="2019" name="Int. J. Syst. Evol. Microbiol.">
        <title>The Global Catalogue of Microorganisms (GCM) 10K type strain sequencing project: providing services to taxonomists for standard genome sequencing and annotation.</title>
        <authorList>
            <consortium name="The Broad Institute Genomics Platform"/>
            <consortium name="The Broad Institute Genome Sequencing Center for Infectious Disease"/>
            <person name="Wu L."/>
            <person name="Ma J."/>
        </authorList>
    </citation>
    <scope>NUCLEOTIDE SEQUENCE [LARGE SCALE GENOMIC DNA]</scope>
    <source>
        <strain evidence="2">JCM 17137</strain>
    </source>
</reference>
<dbReference type="Proteomes" id="UP001500908">
    <property type="component" value="Unassembled WGS sequence"/>
</dbReference>
<organism evidence="1 2">
    <name type="scientific">Salinactinospora qingdaonensis</name>
    <dbReference type="NCBI Taxonomy" id="702744"/>
    <lineage>
        <taxon>Bacteria</taxon>
        <taxon>Bacillati</taxon>
        <taxon>Actinomycetota</taxon>
        <taxon>Actinomycetes</taxon>
        <taxon>Streptosporangiales</taxon>
        <taxon>Nocardiopsidaceae</taxon>
        <taxon>Salinactinospora</taxon>
    </lineage>
</organism>
<comment type="caution">
    <text evidence="1">The sequence shown here is derived from an EMBL/GenBank/DDBJ whole genome shotgun (WGS) entry which is preliminary data.</text>
</comment>
<dbReference type="InterPro" id="IPR042206">
    <property type="entry name" value="CRISPR-assoc_Cas1_C"/>
</dbReference>
<dbReference type="Gene3D" id="1.20.120.920">
    <property type="entry name" value="CRISPR-associated endonuclease Cas1, C-terminal domain"/>
    <property type="match status" value="1"/>
</dbReference>
<dbReference type="EMBL" id="BAABDD010000004">
    <property type="protein sequence ID" value="GAA3732276.1"/>
    <property type="molecule type" value="Genomic_DNA"/>
</dbReference>
<keyword evidence="2" id="KW-1185">Reference proteome</keyword>
<sequence>MKPDTLKVFLAAYEKRMLTLARHPGLGRRVSYRTALTTQARLMASVIAGDEATYTPFAWR</sequence>
<protein>
    <submittedName>
        <fullName evidence="1">Uncharacterized protein</fullName>
    </submittedName>
</protein>
<proteinExistence type="predicted"/>
<name>A0ABP7F610_9ACTN</name>
<evidence type="ECO:0000313" key="1">
    <source>
        <dbReference type="EMBL" id="GAA3732276.1"/>
    </source>
</evidence>
<accession>A0ABP7F610</accession>